<dbReference type="Proteomes" id="UP001500190">
    <property type="component" value="Unassembled WGS sequence"/>
</dbReference>
<keyword evidence="3" id="KW-0547">Nucleotide-binding</keyword>
<evidence type="ECO:0000256" key="2">
    <source>
        <dbReference type="ARBA" id="ARBA00022692"/>
    </source>
</evidence>
<reference evidence="11" key="1">
    <citation type="journal article" date="2019" name="Int. J. Syst. Evol. Microbiol.">
        <title>The Global Catalogue of Microorganisms (GCM) 10K type strain sequencing project: providing services to taxonomists for standard genome sequencing and annotation.</title>
        <authorList>
            <consortium name="The Broad Institute Genomics Platform"/>
            <consortium name="The Broad Institute Genome Sequencing Center for Infectious Disease"/>
            <person name="Wu L."/>
            <person name="Ma J."/>
        </authorList>
    </citation>
    <scope>NUCLEOTIDE SEQUENCE [LARGE SCALE GENOMIC DNA]</scope>
    <source>
        <strain evidence="11">JCM 14304</strain>
    </source>
</reference>
<keyword evidence="4 10" id="KW-0067">ATP-binding</keyword>
<comment type="subcellular location">
    <subcellularLocation>
        <location evidence="1">Cell membrane</location>
        <topology evidence="1">Multi-pass membrane protein</topology>
    </subcellularLocation>
</comment>
<dbReference type="RefSeq" id="WP_344200870.1">
    <property type="nucleotide sequence ID" value="NZ_BAAAND010000013.1"/>
</dbReference>
<evidence type="ECO:0000259" key="8">
    <source>
        <dbReference type="PROSITE" id="PS50893"/>
    </source>
</evidence>
<dbReference type="InterPro" id="IPR003439">
    <property type="entry name" value="ABC_transporter-like_ATP-bd"/>
</dbReference>
<protein>
    <submittedName>
        <fullName evidence="10">ABC transporter ATP-binding protein</fullName>
    </submittedName>
</protein>
<keyword evidence="2 7" id="KW-0812">Transmembrane</keyword>
<dbReference type="PANTHER" id="PTHR24221">
    <property type="entry name" value="ATP-BINDING CASSETTE SUB-FAMILY B"/>
    <property type="match status" value="1"/>
</dbReference>
<comment type="caution">
    <text evidence="10">The sequence shown here is derived from an EMBL/GenBank/DDBJ whole genome shotgun (WGS) entry which is preliminary data.</text>
</comment>
<accession>A0ABP4QPP1</accession>
<dbReference type="PROSITE" id="PS50929">
    <property type="entry name" value="ABC_TM1F"/>
    <property type="match status" value="1"/>
</dbReference>
<feature type="transmembrane region" description="Helical" evidence="7">
    <location>
        <begin position="245"/>
        <end position="268"/>
    </location>
</feature>
<evidence type="ECO:0000256" key="1">
    <source>
        <dbReference type="ARBA" id="ARBA00004651"/>
    </source>
</evidence>
<organism evidence="10 11">
    <name type="scientific">Kribbella karoonensis</name>
    <dbReference type="NCBI Taxonomy" id="324851"/>
    <lineage>
        <taxon>Bacteria</taxon>
        <taxon>Bacillati</taxon>
        <taxon>Actinomycetota</taxon>
        <taxon>Actinomycetes</taxon>
        <taxon>Propionibacteriales</taxon>
        <taxon>Kribbellaceae</taxon>
        <taxon>Kribbella</taxon>
    </lineage>
</organism>
<dbReference type="PROSITE" id="PS00211">
    <property type="entry name" value="ABC_TRANSPORTER_1"/>
    <property type="match status" value="1"/>
</dbReference>
<evidence type="ECO:0000256" key="7">
    <source>
        <dbReference type="SAM" id="Phobius"/>
    </source>
</evidence>
<dbReference type="EMBL" id="BAAAND010000013">
    <property type="protein sequence ID" value="GAA1613516.1"/>
    <property type="molecule type" value="Genomic_DNA"/>
</dbReference>
<dbReference type="SMART" id="SM00382">
    <property type="entry name" value="AAA"/>
    <property type="match status" value="1"/>
</dbReference>
<keyword evidence="5 7" id="KW-1133">Transmembrane helix</keyword>
<dbReference type="InterPro" id="IPR011527">
    <property type="entry name" value="ABC1_TM_dom"/>
</dbReference>
<evidence type="ECO:0000256" key="6">
    <source>
        <dbReference type="ARBA" id="ARBA00023136"/>
    </source>
</evidence>
<keyword evidence="11" id="KW-1185">Reference proteome</keyword>
<evidence type="ECO:0000313" key="10">
    <source>
        <dbReference type="EMBL" id="GAA1613516.1"/>
    </source>
</evidence>
<feature type="transmembrane region" description="Helical" evidence="7">
    <location>
        <begin position="160"/>
        <end position="176"/>
    </location>
</feature>
<dbReference type="InterPro" id="IPR017871">
    <property type="entry name" value="ABC_transporter-like_CS"/>
</dbReference>
<evidence type="ECO:0000259" key="9">
    <source>
        <dbReference type="PROSITE" id="PS50929"/>
    </source>
</evidence>
<dbReference type="InterPro" id="IPR003593">
    <property type="entry name" value="AAA+_ATPase"/>
</dbReference>
<dbReference type="PANTHER" id="PTHR24221:SF654">
    <property type="entry name" value="ATP-BINDING CASSETTE SUB-FAMILY B MEMBER 6"/>
    <property type="match status" value="1"/>
</dbReference>
<dbReference type="InterPro" id="IPR039421">
    <property type="entry name" value="Type_1_exporter"/>
</dbReference>
<dbReference type="InterPro" id="IPR036640">
    <property type="entry name" value="ABC1_TM_sf"/>
</dbReference>
<dbReference type="Gene3D" id="1.20.1560.10">
    <property type="entry name" value="ABC transporter type 1, transmembrane domain"/>
    <property type="match status" value="1"/>
</dbReference>
<feature type="domain" description="ABC transmembrane type-1" evidence="9">
    <location>
        <begin position="145"/>
        <end position="306"/>
    </location>
</feature>
<feature type="transmembrane region" description="Helical" evidence="7">
    <location>
        <begin position="59"/>
        <end position="80"/>
    </location>
</feature>
<name>A0ABP4QPP1_9ACTN</name>
<dbReference type="InterPro" id="IPR027417">
    <property type="entry name" value="P-loop_NTPase"/>
</dbReference>
<dbReference type="SUPFAM" id="SSF52540">
    <property type="entry name" value="P-loop containing nucleoside triphosphate hydrolases"/>
    <property type="match status" value="1"/>
</dbReference>
<dbReference type="GO" id="GO:0005524">
    <property type="term" value="F:ATP binding"/>
    <property type="evidence" value="ECO:0007669"/>
    <property type="project" value="UniProtKB-KW"/>
</dbReference>
<evidence type="ECO:0000256" key="4">
    <source>
        <dbReference type="ARBA" id="ARBA00022840"/>
    </source>
</evidence>
<sequence length="587" mass="63070">MKSWINTARLLIGLGWEIGPGLFLLYTVVTMSSFVSPLLFALAVRPLVDGVVSGEHREIVAGGIGVAIALTLVLVAPIGYRWATIRMRERAGFVSERRVLRLAAGAPRIEHFERPDFLDRLQSLRREAPELGDSVTLPFIAPLVVAQLVISTVLLANLEPVLALLPVVGLPALWLSRRAEQLRRRSELDAAPRRRLAQQLFMVSVAPSSAQEIHVASLGDELLREHRRATDDANRIAHAALFRSVLIGAAGWALFPIAYVGALLVVLREAAAGRVTAGDVALAIALAGAVVSAANRILDLAGSVLRIRTAAEHYFWLADQAQYRPGRTPMPDRLTHGIELRDVTFGYGRDDRLALPGTDLFLPAGQTIAIVGENGAGKSTLVKILTGMYRPRSGAVLVDGVDLGALDLTQYRQKVSAGFQDFVRYQLTVGEAVGVGGLEEPPDRVPVALGKAGADFVDELPRGAGTQLGTSWADGVELSGGQWQKLAIARALVRPAPLLMILDEPSASLDPQTEAALFDRLAAEARAGRADGRITLLISHRFSTVRSADLIVVLENGRVTERGTHAELMAAGATYAELYSLQAAGYR</sequence>
<gene>
    <name evidence="10" type="ORF">GCM10009742_75940</name>
</gene>
<dbReference type="SUPFAM" id="SSF90123">
    <property type="entry name" value="ABC transporter transmembrane region"/>
    <property type="match status" value="1"/>
</dbReference>
<proteinExistence type="predicted"/>
<dbReference type="Gene3D" id="3.40.50.300">
    <property type="entry name" value="P-loop containing nucleotide triphosphate hydrolases"/>
    <property type="match status" value="1"/>
</dbReference>
<feature type="transmembrane region" description="Helical" evidence="7">
    <location>
        <begin position="21"/>
        <end position="44"/>
    </location>
</feature>
<feature type="transmembrane region" description="Helical" evidence="7">
    <location>
        <begin position="280"/>
        <end position="298"/>
    </location>
</feature>
<feature type="domain" description="ABC transporter" evidence="8">
    <location>
        <begin position="338"/>
        <end position="581"/>
    </location>
</feature>
<dbReference type="PROSITE" id="PS50893">
    <property type="entry name" value="ABC_TRANSPORTER_2"/>
    <property type="match status" value="1"/>
</dbReference>
<evidence type="ECO:0000256" key="3">
    <source>
        <dbReference type="ARBA" id="ARBA00022741"/>
    </source>
</evidence>
<evidence type="ECO:0000313" key="11">
    <source>
        <dbReference type="Proteomes" id="UP001500190"/>
    </source>
</evidence>
<dbReference type="Pfam" id="PF00005">
    <property type="entry name" value="ABC_tran"/>
    <property type="match status" value="1"/>
</dbReference>
<keyword evidence="6 7" id="KW-0472">Membrane</keyword>
<evidence type="ECO:0000256" key="5">
    <source>
        <dbReference type="ARBA" id="ARBA00022989"/>
    </source>
</evidence>